<reference evidence="2" key="1">
    <citation type="submission" date="2022-07" db="EMBL/GenBank/DDBJ databases">
        <authorList>
            <person name="Macas J."/>
            <person name="Novak P."/>
            <person name="Neumann P."/>
        </authorList>
    </citation>
    <scope>NUCLEOTIDE SEQUENCE</scope>
</reference>
<dbReference type="EMBL" id="CAMAPF010000939">
    <property type="protein sequence ID" value="CAH9126126.1"/>
    <property type="molecule type" value="Genomic_DNA"/>
</dbReference>
<organism evidence="2 3">
    <name type="scientific">Cuscuta epithymum</name>
    <dbReference type="NCBI Taxonomy" id="186058"/>
    <lineage>
        <taxon>Eukaryota</taxon>
        <taxon>Viridiplantae</taxon>
        <taxon>Streptophyta</taxon>
        <taxon>Embryophyta</taxon>
        <taxon>Tracheophyta</taxon>
        <taxon>Spermatophyta</taxon>
        <taxon>Magnoliopsida</taxon>
        <taxon>eudicotyledons</taxon>
        <taxon>Gunneridae</taxon>
        <taxon>Pentapetalae</taxon>
        <taxon>asterids</taxon>
        <taxon>lamiids</taxon>
        <taxon>Solanales</taxon>
        <taxon>Convolvulaceae</taxon>
        <taxon>Cuscuteae</taxon>
        <taxon>Cuscuta</taxon>
        <taxon>Cuscuta subgen. Cuscuta</taxon>
    </lineage>
</organism>
<proteinExistence type="predicted"/>
<dbReference type="Proteomes" id="UP001152523">
    <property type="component" value="Unassembled WGS sequence"/>
</dbReference>
<dbReference type="AlphaFoldDB" id="A0AAV0ES72"/>
<accession>A0AAV0ES72</accession>
<evidence type="ECO:0000313" key="3">
    <source>
        <dbReference type="Proteomes" id="UP001152523"/>
    </source>
</evidence>
<evidence type="ECO:0000256" key="1">
    <source>
        <dbReference type="SAM" id="MobiDB-lite"/>
    </source>
</evidence>
<comment type="caution">
    <text evidence="2">The sequence shown here is derived from an EMBL/GenBank/DDBJ whole genome shotgun (WGS) entry which is preliminary data.</text>
</comment>
<evidence type="ECO:0008006" key="4">
    <source>
        <dbReference type="Google" id="ProtNLM"/>
    </source>
</evidence>
<protein>
    <recommendedName>
        <fullName evidence="4">Integrase catalytic domain-containing protein</fullName>
    </recommendedName>
</protein>
<keyword evidence="3" id="KW-1185">Reference proteome</keyword>
<name>A0AAV0ES72_9ASTE</name>
<sequence>MLGDCALEFQGSWNRYLGLVKFAYDISYETSIHMPPYELNKFCEDNDIRCPMTVSRTPQQNGLVKRNEIVLNSLRHAADEDYAKRILSKSCGLCHLPSKLPHEESEWGDYSTRSLTWR</sequence>
<feature type="region of interest" description="Disordered" evidence="1">
    <location>
        <begin position="99"/>
        <end position="118"/>
    </location>
</feature>
<evidence type="ECO:0000313" key="2">
    <source>
        <dbReference type="EMBL" id="CAH9126126.1"/>
    </source>
</evidence>
<gene>
    <name evidence="2" type="ORF">CEPIT_LOCUS27289</name>
</gene>